<reference evidence="12 13" key="1">
    <citation type="submission" date="2019-05" db="EMBL/GenBank/DDBJ databases">
        <authorList>
            <person name="Qu J.-H."/>
        </authorList>
    </citation>
    <scope>NUCLEOTIDE SEQUENCE [LARGE SCALE GENOMIC DNA]</scope>
    <source>
        <strain evidence="12 13">NS28</strain>
    </source>
</reference>
<evidence type="ECO:0000256" key="7">
    <source>
        <dbReference type="ARBA" id="ARBA00023277"/>
    </source>
</evidence>
<keyword evidence="5 10" id="KW-0328">Glycosyltransferase</keyword>
<evidence type="ECO:0000259" key="11">
    <source>
        <dbReference type="SMART" id="SM00642"/>
    </source>
</evidence>
<evidence type="ECO:0000313" key="12">
    <source>
        <dbReference type="EMBL" id="KAA6431545.1"/>
    </source>
</evidence>
<comment type="catalytic activity">
    <reaction evidence="1 10">
        <text>Transfers a segment of a (1-&gt;4)-alpha-D-glucan to a new position in an acceptor, which may be glucose or a (1-&gt;4)-alpha-D-glucan.</text>
        <dbReference type="EC" id="2.4.1.25"/>
    </reaction>
</comment>
<evidence type="ECO:0000256" key="6">
    <source>
        <dbReference type="ARBA" id="ARBA00022679"/>
    </source>
</evidence>
<dbReference type="InterPro" id="IPR017853">
    <property type="entry name" value="GH"/>
</dbReference>
<dbReference type="Gene3D" id="3.30.1590.10">
    <property type="entry name" value="Maltooligosyl trehalose synthase, domain 2"/>
    <property type="match status" value="1"/>
</dbReference>
<proteinExistence type="inferred from homology"/>
<keyword evidence="7 10" id="KW-0119">Carbohydrate metabolism</keyword>
<evidence type="ECO:0000256" key="8">
    <source>
        <dbReference type="ARBA" id="ARBA00031423"/>
    </source>
</evidence>
<keyword evidence="13" id="KW-1185">Reference proteome</keyword>
<dbReference type="GO" id="GO:0004134">
    <property type="term" value="F:4-alpha-glucanotransferase activity"/>
    <property type="evidence" value="ECO:0007669"/>
    <property type="project" value="UniProtKB-EC"/>
</dbReference>
<comment type="similarity">
    <text evidence="2 10">Belongs to the disproportionating enzyme family.</text>
</comment>
<evidence type="ECO:0000256" key="2">
    <source>
        <dbReference type="ARBA" id="ARBA00005684"/>
    </source>
</evidence>
<evidence type="ECO:0000256" key="5">
    <source>
        <dbReference type="ARBA" id="ARBA00022676"/>
    </source>
</evidence>
<evidence type="ECO:0000256" key="10">
    <source>
        <dbReference type="RuleBase" id="RU361207"/>
    </source>
</evidence>
<dbReference type="NCBIfam" id="NF011080">
    <property type="entry name" value="PRK14508.1-3"/>
    <property type="match status" value="1"/>
</dbReference>
<evidence type="ECO:0000256" key="1">
    <source>
        <dbReference type="ARBA" id="ARBA00000439"/>
    </source>
</evidence>
<evidence type="ECO:0000256" key="9">
    <source>
        <dbReference type="ARBA" id="ARBA00031501"/>
    </source>
</evidence>
<dbReference type="CDD" id="cd11336">
    <property type="entry name" value="AmyAc_MTSase"/>
    <property type="match status" value="1"/>
</dbReference>
<dbReference type="Gene3D" id="1.10.150.200">
    <property type="entry name" value="Maltooligosyl trehalose synthase, domain 3"/>
    <property type="match status" value="1"/>
</dbReference>
<dbReference type="Pfam" id="PF02446">
    <property type="entry name" value="Glyco_hydro_77"/>
    <property type="match status" value="1"/>
</dbReference>
<dbReference type="InterPro" id="IPR012767">
    <property type="entry name" value="Trehalose_TreY"/>
</dbReference>
<dbReference type="GO" id="GO:0005975">
    <property type="term" value="P:carbohydrate metabolic process"/>
    <property type="evidence" value="ECO:0007669"/>
    <property type="project" value="InterPro"/>
</dbReference>
<dbReference type="Proteomes" id="UP000323994">
    <property type="component" value="Unassembled WGS sequence"/>
</dbReference>
<dbReference type="OrthoDB" id="9811841at2"/>
<dbReference type="InterPro" id="IPR003385">
    <property type="entry name" value="Glyco_hydro_77"/>
</dbReference>
<name>A0A5M8Q6I3_9BACT</name>
<organism evidence="12 13">
    <name type="scientific">Dyadobacter flavalbus</name>
    <dbReference type="NCBI Taxonomy" id="2579942"/>
    <lineage>
        <taxon>Bacteria</taxon>
        <taxon>Pseudomonadati</taxon>
        <taxon>Bacteroidota</taxon>
        <taxon>Cytophagia</taxon>
        <taxon>Cytophagales</taxon>
        <taxon>Spirosomataceae</taxon>
        <taxon>Dyadobacter</taxon>
    </lineage>
</organism>
<dbReference type="NCBIfam" id="TIGR02401">
    <property type="entry name" value="trehalose_TreY"/>
    <property type="match status" value="1"/>
</dbReference>
<dbReference type="InterPro" id="IPR013797">
    <property type="entry name" value="Maltooligo_trehalose_synth_4"/>
</dbReference>
<comment type="caution">
    <text evidence="12">The sequence shown here is derived from an EMBL/GenBank/DDBJ whole genome shotgun (WGS) entry which is preliminary data.</text>
</comment>
<gene>
    <name evidence="12" type="primary">treY</name>
    <name evidence="12" type="ORF">FEM33_24880</name>
</gene>
<feature type="domain" description="Glycosyl hydrolase family 13 catalytic" evidence="11">
    <location>
        <begin position="16"/>
        <end position="480"/>
    </location>
</feature>
<dbReference type="SUPFAM" id="SSF51445">
    <property type="entry name" value="(Trans)glycosidases"/>
    <property type="match status" value="2"/>
</dbReference>
<dbReference type="Gene3D" id="1.10.10.470">
    <property type="entry name" value="Maltooligosyl trehalose synthase, domain 4"/>
    <property type="match status" value="1"/>
</dbReference>
<evidence type="ECO:0000256" key="4">
    <source>
        <dbReference type="ARBA" id="ARBA00020295"/>
    </source>
</evidence>
<accession>A0A5M8Q6I3</accession>
<dbReference type="EMBL" id="VBSN01000073">
    <property type="protein sequence ID" value="KAA6431545.1"/>
    <property type="molecule type" value="Genomic_DNA"/>
</dbReference>
<dbReference type="RefSeq" id="WP_139014674.1">
    <property type="nucleotide sequence ID" value="NZ_VBSN01000073.1"/>
</dbReference>
<dbReference type="InterPro" id="IPR006047">
    <property type="entry name" value="GH13_cat_dom"/>
</dbReference>
<sequence>MNNLTATYRIQFNKEFSFTDFEKWIPYFQKLGIGTIYASPILESTPGSTHGYDGVNPSVIDPEIGTEEQLRELSSELKKLEIKWLQDIVPNHMAFHSTNPWLMDVLEKGKQSVFASYFDMPGNSKLFRGKMMVPFLGKELDEVIEDGKLKTEFVDGRLVLTYEGTSFPVNLKSYITILNAGEEEGPQTIGQFIAQLNEIHEVEDPKVFSERWNELLLQLASLMKNDMVKNYITARLEQISGDKEMLKALAAQQEYRLCYWRHTEAQISFRRFFTVNSLICLNIQDENVFEHYHRYIKTLLDEGIFQGIRIDHIDGLYDPAAYLENIRALTGEDTYIVAEKILEKHEDLPASWPIEGTTGYEFLATLNNLLTNSQAEQVFSDYYSELTGNTESVRSNLLDKKSDILYNHMGGELENLYQLFVELQLADQETVEKIGKDNLKKTIGEFLIHCPVYRYYGNSMPRSETETLEIQAIFEDVRKHHEDLTETIAFLEESILKKTADGDEEYNAKALEFYQRLMQFSGPLMAKGGEDTLMYTYNRFIGHNDVGDFPDRFGMSIKDFHQSMRQRQKDWPLALNATSTHDTKRGEDVRARLNVLTDIGEEWITKVKEWTALNADLKKDQPGPTANDEYLIYQTLAGAYPMQGEDEDNFQQRLGEYLQKALREAKTETNWSEPNEAYESSVMKFADQLLNKEHPFFDNFTAFNAEIADYGIINSLVQLVLKFTCPGIPDVYQGCELWDFSLVDPDNRRPVDFAKREQWLKELDDYDADRLLEKLWDDRNNAQIKLWLTQHLFKLRRENPLLFTKGDYIPLKMRGAYKDHILAFARKQKKDYYIVIVPLHTAIICKEQQKSFFDIDWKDTLIVMPDNLSLEWDNVFSEEKLEFQGKINMSDIFRELPFAVLKGSKLDNERMAGVLLHISSLASPFGIGDMGPESYAFADFLGRSNQKLWQMLPLNPVEDAQANSPYSALSSRAGNPLLVSPELLAKDGLLDSEKLQEYYLPHTGEADYEQAAKIKNELLQEAFNKFNELQDSEEEKHFEAFCEKNTEWLHDFAVYMVLKAKHKTQPWYEWPDEYRKRDQAALDELEKTEAENIRFVKWQQYIFDKQWKSLRKYCNGLNIQLLGDMPFYVSYDSSDVWSNPEFFCVDENGKITGIAGVPPDAFSDDGQLWGMPVFNWGALKQQGYQWWIERLAKNIELFDIVRLDHFRAFADYWEVPGGEKTAVKGEWKLGPDEDFFKKIEAALGGLPFIAEDLGEVSPAVFRLRDKFALPGMKVLQFAFDENMPQSDHIPHNFTPNFIVYTGTHDNNTIRGWFRQAVDDEMKARIEHYISASVDEENFYVAMARMAYSSVAKAAILPMQDVLNLDESTKMNSPGSSENNWAWRLTPGQVTKDAEKFLADLTVLFNRD</sequence>
<keyword evidence="6 10" id="KW-0808">Transferase</keyword>
<dbReference type="Pfam" id="PF00128">
    <property type="entry name" value="Alpha-amylase"/>
    <property type="match status" value="1"/>
</dbReference>
<evidence type="ECO:0000313" key="13">
    <source>
        <dbReference type="Proteomes" id="UP000323994"/>
    </source>
</evidence>
<dbReference type="PANTHER" id="PTHR32438:SF5">
    <property type="entry name" value="4-ALPHA-GLUCANOTRANSFERASE DPE1, CHLOROPLASTIC_AMYLOPLASTIC"/>
    <property type="match status" value="1"/>
</dbReference>
<dbReference type="SMART" id="SM00642">
    <property type="entry name" value="Aamy"/>
    <property type="match status" value="1"/>
</dbReference>
<dbReference type="PANTHER" id="PTHR32438">
    <property type="entry name" value="4-ALPHA-GLUCANOTRANSFERASE DPE1, CHLOROPLASTIC/AMYLOPLASTIC"/>
    <property type="match status" value="1"/>
</dbReference>
<protein>
    <recommendedName>
        <fullName evidence="4 10">4-alpha-glucanotransferase</fullName>
        <ecNumber evidence="3 10">2.4.1.25</ecNumber>
    </recommendedName>
    <alternativeName>
        <fullName evidence="8 10">Amylomaltase</fullName>
    </alternativeName>
    <alternativeName>
        <fullName evidence="9 10">Disproportionating enzyme</fullName>
    </alternativeName>
</protein>
<dbReference type="NCBIfam" id="TIGR00217">
    <property type="entry name" value="malQ"/>
    <property type="match status" value="1"/>
</dbReference>
<dbReference type="Gene3D" id="3.20.20.80">
    <property type="entry name" value="Glycosidases"/>
    <property type="match status" value="2"/>
</dbReference>
<dbReference type="EC" id="2.4.1.25" evidence="3 10"/>
<evidence type="ECO:0000256" key="3">
    <source>
        <dbReference type="ARBA" id="ARBA00012560"/>
    </source>
</evidence>